<dbReference type="OrthoDB" id="461689at2"/>
<organism evidence="1 2">
    <name type="scientific">Limnoraphis robusta CS-951</name>
    <dbReference type="NCBI Taxonomy" id="1637645"/>
    <lineage>
        <taxon>Bacteria</taxon>
        <taxon>Bacillati</taxon>
        <taxon>Cyanobacteriota</taxon>
        <taxon>Cyanophyceae</taxon>
        <taxon>Oscillatoriophycideae</taxon>
        <taxon>Oscillatoriales</taxon>
        <taxon>Sirenicapillariaceae</taxon>
        <taxon>Limnoraphis</taxon>
    </lineage>
</organism>
<comment type="caution">
    <text evidence="1">The sequence shown here is derived from an EMBL/GenBank/DDBJ whole genome shotgun (WGS) entry which is preliminary data.</text>
</comment>
<sequence length="132" mass="15614">MRPKIKDQVAWQQAELLMQPILIRLLDNIRKKLEEPSVWKGTYHNTETPYPGYRLDLECNNQKVSLDIWELCYQVCFKNYQLTHAPQESQEVEIDTSLIDHTGDVDWTRIDEKARMIIDQFFDNLSNEVGQS</sequence>
<dbReference type="RefSeq" id="WP_046282216.1">
    <property type="nucleotide sequence ID" value="NZ_LATL02000185.1"/>
</dbReference>
<name>A0A0F5Y7D1_9CYAN</name>
<gene>
    <name evidence="1" type="ORF">WN50_29630</name>
</gene>
<evidence type="ECO:0000313" key="2">
    <source>
        <dbReference type="Proteomes" id="UP000033607"/>
    </source>
</evidence>
<dbReference type="Proteomes" id="UP000033607">
    <property type="component" value="Unassembled WGS sequence"/>
</dbReference>
<evidence type="ECO:0000313" key="1">
    <source>
        <dbReference type="EMBL" id="KKD34653.1"/>
    </source>
</evidence>
<proteinExistence type="predicted"/>
<protein>
    <submittedName>
        <fullName evidence="1">Uncharacterized protein</fullName>
    </submittedName>
</protein>
<accession>A0A0F5Y7D1</accession>
<dbReference type="PATRIC" id="fig|1637645.4.peg.3703"/>
<reference evidence="1 2" key="1">
    <citation type="submission" date="2015-06" db="EMBL/GenBank/DDBJ databases">
        <title>Draft genome assembly of filamentous brackish cyanobacterium Limnoraphis robusta strain CS-951.</title>
        <authorList>
            <person name="Willis A."/>
            <person name="Parks M."/>
            <person name="Burford M.A."/>
        </authorList>
    </citation>
    <scope>NUCLEOTIDE SEQUENCE [LARGE SCALE GENOMIC DNA]</scope>
    <source>
        <strain evidence="1 2">CS-951</strain>
    </source>
</reference>
<dbReference type="AlphaFoldDB" id="A0A0F5Y7D1"/>
<dbReference type="EMBL" id="LATL02000185">
    <property type="protein sequence ID" value="KKD34653.1"/>
    <property type="molecule type" value="Genomic_DNA"/>
</dbReference>